<keyword evidence="2" id="KW-0479">Metal-binding</keyword>
<dbReference type="InterPro" id="IPR023214">
    <property type="entry name" value="HAD_sf"/>
</dbReference>
<dbReference type="Gene3D" id="3.40.50.1000">
    <property type="entry name" value="HAD superfamily/HAD-like"/>
    <property type="match status" value="1"/>
</dbReference>
<dbReference type="Gene3D" id="1.20.1440.100">
    <property type="entry name" value="SG protein - dephosphorylation function"/>
    <property type="match status" value="1"/>
</dbReference>
<proteinExistence type="inferred from homology"/>
<dbReference type="RefSeq" id="WP_311629632.1">
    <property type="nucleotide sequence ID" value="NZ_JAVREN010000007.1"/>
</dbReference>
<dbReference type="InterPro" id="IPR036412">
    <property type="entry name" value="HAD-like_sf"/>
</dbReference>
<dbReference type="NCBIfam" id="TIGR01488">
    <property type="entry name" value="HAD-SF-IB"/>
    <property type="match status" value="1"/>
</dbReference>
<organism evidence="5 6">
    <name type="scientific">Streptomyces boetiae</name>
    <dbReference type="NCBI Taxonomy" id="3075541"/>
    <lineage>
        <taxon>Bacteria</taxon>
        <taxon>Bacillati</taxon>
        <taxon>Actinomycetota</taxon>
        <taxon>Actinomycetes</taxon>
        <taxon>Kitasatosporales</taxon>
        <taxon>Streptomycetaceae</taxon>
        <taxon>Streptomyces</taxon>
    </lineage>
</organism>
<name>A0ABU2L554_9ACTN</name>
<dbReference type="PANTHER" id="PTHR43344">
    <property type="entry name" value="PHOSPHOSERINE PHOSPHATASE"/>
    <property type="match status" value="1"/>
</dbReference>
<reference evidence="6" key="1">
    <citation type="submission" date="2023-07" db="EMBL/GenBank/DDBJ databases">
        <title>30 novel species of actinomycetes from the DSMZ collection.</title>
        <authorList>
            <person name="Nouioui I."/>
        </authorList>
    </citation>
    <scope>NUCLEOTIDE SEQUENCE [LARGE SCALE GENOMIC DNA]</scope>
    <source>
        <strain evidence="6">DSM 44917</strain>
    </source>
</reference>
<comment type="similarity">
    <text evidence="1">Belongs to the HAD-like hydrolase superfamily. SerB family.</text>
</comment>
<dbReference type="InterPro" id="IPR050582">
    <property type="entry name" value="HAD-like_SerB"/>
</dbReference>
<comment type="caution">
    <text evidence="5">The sequence shown here is derived from an EMBL/GenBank/DDBJ whole genome shotgun (WGS) entry which is preliminary data.</text>
</comment>
<dbReference type="SUPFAM" id="SSF56784">
    <property type="entry name" value="HAD-like"/>
    <property type="match status" value="1"/>
</dbReference>
<keyword evidence="4" id="KW-0460">Magnesium</keyword>
<evidence type="ECO:0000256" key="3">
    <source>
        <dbReference type="ARBA" id="ARBA00022801"/>
    </source>
</evidence>
<dbReference type="Pfam" id="PF12710">
    <property type="entry name" value="HAD"/>
    <property type="match status" value="1"/>
</dbReference>
<dbReference type="EMBL" id="JAVREN010000007">
    <property type="protein sequence ID" value="MDT0306695.1"/>
    <property type="molecule type" value="Genomic_DNA"/>
</dbReference>
<keyword evidence="6" id="KW-1185">Reference proteome</keyword>
<sequence length="238" mass="25659">MTTDLQDAAPAARPVVFSDVDETLIRVKSMFRFLRFYLARRGEPDSTYDRLAGELKAMAAVGNPRSEVNRAYYRFFAGEEATRLAAAGWEWYDREEAEPGGLYHPEVRRALAGHAALGQPVVLISGSFFACLEPIAAATNATWAIGTRPLIHRGVLTGSVLLPVIGAAKGRVAHAVAAVRGADLGDSTAYGDHISDLDLLDAVGHPVVVGDDPELTAHADRRGWRRMAVGQPGELEKV</sequence>
<evidence type="ECO:0000256" key="4">
    <source>
        <dbReference type="ARBA" id="ARBA00022842"/>
    </source>
</evidence>
<evidence type="ECO:0000256" key="1">
    <source>
        <dbReference type="ARBA" id="ARBA00009184"/>
    </source>
</evidence>
<protein>
    <submittedName>
        <fullName evidence="5">HAD-IB family hydrolase</fullName>
    </submittedName>
</protein>
<evidence type="ECO:0000313" key="5">
    <source>
        <dbReference type="EMBL" id="MDT0306695.1"/>
    </source>
</evidence>
<evidence type="ECO:0000313" key="6">
    <source>
        <dbReference type="Proteomes" id="UP001183388"/>
    </source>
</evidence>
<dbReference type="Proteomes" id="UP001183388">
    <property type="component" value="Unassembled WGS sequence"/>
</dbReference>
<gene>
    <name evidence="5" type="ORF">RM780_06935</name>
</gene>
<evidence type="ECO:0000256" key="2">
    <source>
        <dbReference type="ARBA" id="ARBA00022723"/>
    </source>
</evidence>
<keyword evidence="3 5" id="KW-0378">Hydrolase</keyword>
<dbReference type="PANTHER" id="PTHR43344:SF13">
    <property type="entry name" value="PHOSPHATASE RV3661-RELATED"/>
    <property type="match status" value="1"/>
</dbReference>
<dbReference type="NCBIfam" id="TIGR01490">
    <property type="entry name" value="HAD-SF-IB-hyp1"/>
    <property type="match status" value="1"/>
</dbReference>
<dbReference type="InterPro" id="IPR006385">
    <property type="entry name" value="HAD_hydro_SerB1"/>
</dbReference>
<accession>A0ABU2L554</accession>
<dbReference type="GO" id="GO:0016787">
    <property type="term" value="F:hydrolase activity"/>
    <property type="evidence" value="ECO:0007669"/>
    <property type="project" value="UniProtKB-KW"/>
</dbReference>